<dbReference type="FunFam" id="3.40.50.300:FF:000221">
    <property type="entry name" value="Multidrug ABC transporter ATP-binding protein"/>
    <property type="match status" value="1"/>
</dbReference>
<dbReference type="AlphaFoldDB" id="A0A2H6DNC0"/>
<keyword evidence="2" id="KW-0813">Transport</keyword>
<dbReference type="GO" id="GO:0005524">
    <property type="term" value="F:ATP binding"/>
    <property type="evidence" value="ECO:0007669"/>
    <property type="project" value="UniProtKB-KW"/>
</dbReference>
<dbReference type="InterPro" id="IPR027417">
    <property type="entry name" value="P-loop_NTPase"/>
</dbReference>
<name>A0A2H6DNC0_TETHA</name>
<dbReference type="SUPFAM" id="SSF52540">
    <property type="entry name" value="P-loop containing nucleoside triphosphate hydrolases"/>
    <property type="match status" value="1"/>
</dbReference>
<feature type="transmembrane region" description="Helical" evidence="9">
    <location>
        <begin position="276"/>
        <end position="299"/>
    </location>
</feature>
<dbReference type="InterPro" id="IPR017871">
    <property type="entry name" value="ABC_transporter-like_CS"/>
</dbReference>
<comment type="caution">
    <text evidence="12">The sequence shown here is derived from an EMBL/GenBank/DDBJ whole genome shotgun (WGS) entry which is preliminary data.</text>
</comment>
<dbReference type="GO" id="GO:0015421">
    <property type="term" value="F:ABC-type oligopeptide transporter activity"/>
    <property type="evidence" value="ECO:0007669"/>
    <property type="project" value="TreeGrafter"/>
</dbReference>
<feature type="domain" description="ABC transporter" evidence="10">
    <location>
        <begin position="332"/>
        <end position="568"/>
    </location>
</feature>
<evidence type="ECO:0000259" key="10">
    <source>
        <dbReference type="PROSITE" id="PS50893"/>
    </source>
</evidence>
<organism evidence="12 13">
    <name type="scientific">Tetragenococcus halophilus subsp. halophilus</name>
    <dbReference type="NCBI Taxonomy" id="1513897"/>
    <lineage>
        <taxon>Bacteria</taxon>
        <taxon>Bacillati</taxon>
        <taxon>Bacillota</taxon>
        <taxon>Bacilli</taxon>
        <taxon>Lactobacillales</taxon>
        <taxon>Enterococcaceae</taxon>
        <taxon>Tetragenococcus</taxon>
    </lineage>
</organism>
<dbReference type="Pfam" id="PF00664">
    <property type="entry name" value="ABC_membrane"/>
    <property type="match status" value="1"/>
</dbReference>
<evidence type="ECO:0000256" key="1">
    <source>
        <dbReference type="ARBA" id="ARBA00004651"/>
    </source>
</evidence>
<dbReference type="Gene3D" id="3.40.50.300">
    <property type="entry name" value="P-loop containing nucleotide triphosphate hydrolases"/>
    <property type="match status" value="1"/>
</dbReference>
<accession>A0A2H6DNC0</accession>
<dbReference type="PROSITE" id="PS50893">
    <property type="entry name" value="ABC_TRANSPORTER_2"/>
    <property type="match status" value="1"/>
</dbReference>
<dbReference type="InterPro" id="IPR003439">
    <property type="entry name" value="ABC_transporter-like_ATP-bd"/>
</dbReference>
<evidence type="ECO:0000256" key="5">
    <source>
        <dbReference type="ARBA" id="ARBA00022741"/>
    </source>
</evidence>
<dbReference type="InterPro" id="IPR039421">
    <property type="entry name" value="Type_1_exporter"/>
</dbReference>
<feature type="transmembrane region" description="Helical" evidence="9">
    <location>
        <begin position="246"/>
        <end position="264"/>
    </location>
</feature>
<keyword evidence="5" id="KW-0547">Nucleotide-binding</keyword>
<protein>
    <submittedName>
        <fullName evidence="12">Putative ABC transporter permease/ATP-binding protein</fullName>
    </submittedName>
</protein>
<feature type="transmembrane region" description="Helical" evidence="9">
    <location>
        <begin position="53"/>
        <end position="73"/>
    </location>
</feature>
<feature type="transmembrane region" description="Helical" evidence="9">
    <location>
        <begin position="21"/>
        <end position="41"/>
    </location>
</feature>
<dbReference type="SMART" id="SM00382">
    <property type="entry name" value="AAA"/>
    <property type="match status" value="1"/>
</dbReference>
<dbReference type="GeneID" id="64054816"/>
<dbReference type="PANTHER" id="PTHR43394">
    <property type="entry name" value="ATP-DEPENDENT PERMEASE MDL1, MITOCHONDRIAL"/>
    <property type="match status" value="1"/>
</dbReference>
<dbReference type="PROSITE" id="PS50929">
    <property type="entry name" value="ABC_TM1F"/>
    <property type="match status" value="1"/>
</dbReference>
<dbReference type="InterPro" id="IPR003593">
    <property type="entry name" value="AAA+_ATPase"/>
</dbReference>
<comment type="subcellular location">
    <subcellularLocation>
        <location evidence="1">Cell membrane</location>
        <topology evidence="1">Multi-pass membrane protein</topology>
    </subcellularLocation>
</comment>
<evidence type="ECO:0000256" key="8">
    <source>
        <dbReference type="ARBA" id="ARBA00023136"/>
    </source>
</evidence>
<feature type="transmembrane region" description="Helical" evidence="9">
    <location>
        <begin position="158"/>
        <end position="175"/>
    </location>
</feature>
<dbReference type="PANTHER" id="PTHR43394:SF1">
    <property type="entry name" value="ATP-BINDING CASSETTE SUB-FAMILY B MEMBER 10, MITOCHONDRIAL"/>
    <property type="match status" value="1"/>
</dbReference>
<evidence type="ECO:0000313" key="13">
    <source>
        <dbReference type="Proteomes" id="UP000236214"/>
    </source>
</evidence>
<evidence type="ECO:0000256" key="2">
    <source>
        <dbReference type="ARBA" id="ARBA00022448"/>
    </source>
</evidence>
<keyword evidence="6 12" id="KW-0067">ATP-binding</keyword>
<dbReference type="Proteomes" id="UP000236214">
    <property type="component" value="Unassembled WGS sequence"/>
</dbReference>
<proteinExistence type="predicted"/>
<gene>
    <name evidence="12" type="ORF">TEHN7118_1685</name>
</gene>
<dbReference type="EMBL" id="BDEC01000072">
    <property type="protein sequence ID" value="GBD68879.1"/>
    <property type="molecule type" value="Genomic_DNA"/>
</dbReference>
<dbReference type="GO" id="GO:0005886">
    <property type="term" value="C:plasma membrane"/>
    <property type="evidence" value="ECO:0007669"/>
    <property type="project" value="UniProtKB-SubCell"/>
</dbReference>
<keyword evidence="8 9" id="KW-0472">Membrane</keyword>
<dbReference type="SUPFAM" id="SSF90123">
    <property type="entry name" value="ABC transporter transmembrane region"/>
    <property type="match status" value="1"/>
</dbReference>
<evidence type="ECO:0000313" key="12">
    <source>
        <dbReference type="EMBL" id="GBD68879.1"/>
    </source>
</evidence>
<dbReference type="GO" id="GO:0016887">
    <property type="term" value="F:ATP hydrolysis activity"/>
    <property type="evidence" value="ECO:0007669"/>
    <property type="project" value="InterPro"/>
</dbReference>
<dbReference type="Gene3D" id="1.20.1560.10">
    <property type="entry name" value="ABC transporter type 1, transmembrane domain"/>
    <property type="match status" value="1"/>
</dbReference>
<dbReference type="InterPro" id="IPR036640">
    <property type="entry name" value="ABC1_TM_sf"/>
</dbReference>
<sequence>MVKKLLSCVEEYKKTTALSMFLVIFESFIEILIPTLMAIIIDEGISQGRTSVVWQLGILLILLALLGLFIGALSGRYAAIASAGFAKNLRKTLFFNVQKFSFSNIDKFTAPSLITRMTTDVTNLQNAYQMLVRIMIKSPVQFSFAIIMSALINPNMVLIFIGIAPFLAGTLIFIGRKVHPIFERVFRSYDHLNNIVQENLHGIRVVKSYVRQAFEIQKFQNISQIVYKRFSKAEKLLAFNQPLMQSTAYICILLISWVGAHLIVGQTMSTGELSSLFVYTFQILISLNMFSMVFVMFLISRASAQRVVAVMEEESDLKNNDVALTTVADGRVHFHHVFFQYPTALNHRVLKDISFSAETGETIGIVGGTGSSKTTLVQLIPRLYDVTDGQVELAGRDVGDYDMDALRQNIGVVLQNNILFSGTIMENIRWGNPQASKQEVRNACIMAQADEFIQELPDGYQTYIEQGGSNVSGGQRQRLCIARALLKQPKVLILDDSTSAVDTKTESKILETFRTKLPYTTKFIVAQRITSVQDADKILVLDNGEITDIGAHNQLLQTSAIYQEIYEAQTKGFGEADAK</sequence>
<dbReference type="InterPro" id="IPR011527">
    <property type="entry name" value="ABC1_TM_dom"/>
</dbReference>
<evidence type="ECO:0000256" key="4">
    <source>
        <dbReference type="ARBA" id="ARBA00022692"/>
    </source>
</evidence>
<evidence type="ECO:0000256" key="3">
    <source>
        <dbReference type="ARBA" id="ARBA00022475"/>
    </source>
</evidence>
<feature type="domain" description="ABC transmembrane type-1" evidence="11">
    <location>
        <begin position="17"/>
        <end position="297"/>
    </location>
</feature>
<evidence type="ECO:0000256" key="6">
    <source>
        <dbReference type="ARBA" id="ARBA00022840"/>
    </source>
</evidence>
<dbReference type="Pfam" id="PF00005">
    <property type="entry name" value="ABC_tran"/>
    <property type="match status" value="1"/>
</dbReference>
<reference evidence="12 13" key="1">
    <citation type="submission" date="2016-05" db="EMBL/GenBank/DDBJ databases">
        <title>Whole genome sequencing of Tetragenococcus halophilus subsp. halophilus NISL 7118.</title>
        <authorList>
            <person name="Shiwa Y."/>
            <person name="Nishimura I."/>
            <person name="Yoshikawa H."/>
            <person name="Koyama Y."/>
            <person name="Oguma T."/>
        </authorList>
    </citation>
    <scope>NUCLEOTIDE SEQUENCE [LARGE SCALE GENOMIC DNA]</scope>
    <source>
        <strain evidence="12 13">NISL 7118</strain>
    </source>
</reference>
<keyword evidence="7 9" id="KW-1133">Transmembrane helix</keyword>
<dbReference type="PROSITE" id="PS00211">
    <property type="entry name" value="ABC_TRANSPORTER_1"/>
    <property type="match status" value="1"/>
</dbReference>
<keyword evidence="3" id="KW-1003">Cell membrane</keyword>
<evidence type="ECO:0000259" key="11">
    <source>
        <dbReference type="PROSITE" id="PS50929"/>
    </source>
</evidence>
<dbReference type="CDD" id="cd18548">
    <property type="entry name" value="ABC_6TM_Tm287_like"/>
    <property type="match status" value="1"/>
</dbReference>
<dbReference type="RefSeq" id="WP_061840811.1">
    <property type="nucleotide sequence ID" value="NZ_BDEB01000054.1"/>
</dbReference>
<evidence type="ECO:0000256" key="7">
    <source>
        <dbReference type="ARBA" id="ARBA00022989"/>
    </source>
</evidence>
<evidence type="ECO:0000256" key="9">
    <source>
        <dbReference type="SAM" id="Phobius"/>
    </source>
</evidence>
<feature type="transmembrane region" description="Helical" evidence="9">
    <location>
        <begin position="134"/>
        <end position="152"/>
    </location>
</feature>
<keyword evidence="13" id="KW-1185">Reference proteome</keyword>
<keyword evidence="4 9" id="KW-0812">Transmembrane</keyword>